<proteinExistence type="inferred from homology"/>
<dbReference type="Proteomes" id="UP000199226">
    <property type="component" value="Unassembled WGS sequence"/>
</dbReference>
<dbReference type="SUPFAM" id="SSF109854">
    <property type="entry name" value="DinB/YfiT-like putative metalloenzymes"/>
    <property type="match status" value="1"/>
</dbReference>
<evidence type="ECO:0000313" key="4">
    <source>
        <dbReference type="EMBL" id="SDL78023.1"/>
    </source>
</evidence>
<dbReference type="Gene3D" id="1.20.120.450">
    <property type="entry name" value="dinb family like domain"/>
    <property type="match status" value="1"/>
</dbReference>
<accession>A0A1G9MV71</accession>
<protein>
    <submittedName>
        <fullName evidence="4">Uncharacterized damage-inducible protein DinB (Forms a four-helix bundle)</fullName>
    </submittedName>
</protein>
<dbReference type="PANTHER" id="PTHR37302:SF3">
    <property type="entry name" value="DAMAGE-INDUCIBLE PROTEIN DINB"/>
    <property type="match status" value="1"/>
</dbReference>
<dbReference type="PANTHER" id="PTHR37302">
    <property type="entry name" value="SLR1116 PROTEIN"/>
    <property type="match status" value="1"/>
</dbReference>
<evidence type="ECO:0000313" key="5">
    <source>
        <dbReference type="Proteomes" id="UP000199226"/>
    </source>
</evidence>
<feature type="binding site" evidence="3">
    <location>
        <position position="131"/>
    </location>
    <ligand>
        <name>a divalent metal cation</name>
        <dbReference type="ChEBI" id="CHEBI:60240"/>
    </ligand>
</feature>
<keyword evidence="5" id="KW-1185">Reference proteome</keyword>
<dbReference type="EMBL" id="FNHH01000002">
    <property type="protein sequence ID" value="SDL78023.1"/>
    <property type="molecule type" value="Genomic_DNA"/>
</dbReference>
<dbReference type="GO" id="GO:0046872">
    <property type="term" value="F:metal ion binding"/>
    <property type="evidence" value="ECO:0007669"/>
    <property type="project" value="UniProtKB-KW"/>
</dbReference>
<dbReference type="RefSeq" id="WP_090698850.1">
    <property type="nucleotide sequence ID" value="NZ_FNHH01000002.1"/>
</dbReference>
<dbReference type="Pfam" id="PF05163">
    <property type="entry name" value="DinB"/>
    <property type="match status" value="1"/>
</dbReference>
<evidence type="ECO:0000256" key="2">
    <source>
        <dbReference type="ARBA" id="ARBA00022723"/>
    </source>
</evidence>
<dbReference type="InterPro" id="IPR007837">
    <property type="entry name" value="DinB"/>
</dbReference>
<dbReference type="OrthoDB" id="9811413at2"/>
<comment type="similarity">
    <text evidence="1">Belongs to the DinB family.</text>
</comment>
<dbReference type="AlphaFoldDB" id="A0A1G9MV71"/>
<dbReference type="InterPro" id="IPR034660">
    <property type="entry name" value="DinB/YfiT-like"/>
</dbReference>
<evidence type="ECO:0000256" key="1">
    <source>
        <dbReference type="ARBA" id="ARBA00008635"/>
    </source>
</evidence>
<keyword evidence="2 3" id="KW-0479">Metal-binding</keyword>
<feature type="binding site" evidence="3">
    <location>
        <position position="135"/>
    </location>
    <ligand>
        <name>a divalent metal cation</name>
        <dbReference type="ChEBI" id="CHEBI:60240"/>
    </ligand>
</feature>
<name>A0A1G9MV71_9SPHI</name>
<evidence type="ECO:0000256" key="3">
    <source>
        <dbReference type="PIRSR" id="PIRSR607837-1"/>
    </source>
</evidence>
<organism evidence="4 5">
    <name type="scientific">Daejeonella rubra</name>
    <dbReference type="NCBI Taxonomy" id="990371"/>
    <lineage>
        <taxon>Bacteria</taxon>
        <taxon>Pseudomonadati</taxon>
        <taxon>Bacteroidota</taxon>
        <taxon>Sphingobacteriia</taxon>
        <taxon>Sphingobacteriales</taxon>
        <taxon>Sphingobacteriaceae</taxon>
        <taxon>Daejeonella</taxon>
    </lineage>
</organism>
<feature type="binding site" evidence="3">
    <location>
        <position position="48"/>
    </location>
    <ligand>
        <name>a divalent metal cation</name>
        <dbReference type="ChEBI" id="CHEBI:60240"/>
    </ligand>
</feature>
<gene>
    <name evidence="4" type="ORF">SAMN05421813_102124</name>
</gene>
<reference evidence="5" key="1">
    <citation type="submission" date="2016-10" db="EMBL/GenBank/DDBJ databases">
        <authorList>
            <person name="Varghese N."/>
            <person name="Submissions S."/>
        </authorList>
    </citation>
    <scope>NUCLEOTIDE SEQUENCE [LARGE SCALE GENOMIC DNA]</scope>
    <source>
        <strain evidence="5">DSM 24536</strain>
    </source>
</reference>
<sequence length="169" mass="19497">MKSLLINYLEYNHWANEKMCKYLAGIDDLDIAANKQNEYMTIKKIIMHIADGEQTWLARLNGENIPHMHNLDIGGNLGSICGLVRRNSSDFIDFASAQEEKFFMESTEYINLKGKKFSQNNAEIILHCMNHSTFHRGQVISMLRHVGYTDQSASDFIMFLREKGLQMTE</sequence>